<organism evidence="1 2">
    <name type="scientific">Nocardia otitidiscaviarum</name>
    <dbReference type="NCBI Taxonomy" id="1823"/>
    <lineage>
        <taxon>Bacteria</taxon>
        <taxon>Bacillati</taxon>
        <taxon>Actinomycetota</taxon>
        <taxon>Actinomycetes</taxon>
        <taxon>Mycobacteriales</taxon>
        <taxon>Nocardiaceae</taxon>
        <taxon>Nocardia</taxon>
    </lineage>
</organism>
<accession>A0A378YTC8</accession>
<gene>
    <name evidence="1" type="ORF">NCTC1934_04270</name>
</gene>
<name>A0A378YTC8_9NOCA</name>
<reference evidence="1 2" key="1">
    <citation type="submission" date="2018-06" db="EMBL/GenBank/DDBJ databases">
        <authorList>
            <consortium name="Pathogen Informatics"/>
            <person name="Doyle S."/>
        </authorList>
    </citation>
    <scope>NUCLEOTIDE SEQUENCE [LARGE SCALE GENOMIC DNA]</scope>
    <source>
        <strain evidence="1 2">NCTC1934</strain>
    </source>
</reference>
<evidence type="ECO:0000313" key="1">
    <source>
        <dbReference type="EMBL" id="SUA80426.1"/>
    </source>
</evidence>
<dbReference type="Proteomes" id="UP000255467">
    <property type="component" value="Unassembled WGS sequence"/>
</dbReference>
<dbReference type="RefSeq" id="WP_039819138.1">
    <property type="nucleotide sequence ID" value="NZ_UGRY01000002.1"/>
</dbReference>
<keyword evidence="2" id="KW-1185">Reference proteome</keyword>
<proteinExistence type="predicted"/>
<sequence>MDPNAALTRIRELVDAFYDLDERVHERHDGDPVIEILADLAHEVNRLDQWLSRGESLPEWWAHGAGRR</sequence>
<dbReference type="OrthoDB" id="4571716at2"/>
<dbReference type="EMBL" id="UGRY01000002">
    <property type="protein sequence ID" value="SUA80426.1"/>
    <property type="molecule type" value="Genomic_DNA"/>
</dbReference>
<evidence type="ECO:0000313" key="2">
    <source>
        <dbReference type="Proteomes" id="UP000255467"/>
    </source>
</evidence>
<dbReference type="AlphaFoldDB" id="A0A378YTC8"/>
<protein>
    <submittedName>
        <fullName evidence="1">Uncharacterized protein</fullName>
    </submittedName>
</protein>